<dbReference type="EMBL" id="CP081303">
    <property type="protein sequence ID" value="QZE13315.1"/>
    <property type="molecule type" value="Genomic_DNA"/>
</dbReference>
<organism evidence="1 2">
    <name type="scientific">Halosquirtibacter laminarini</name>
    <dbReference type="NCBI Taxonomy" id="3374600"/>
    <lineage>
        <taxon>Bacteria</taxon>
        <taxon>Pseudomonadati</taxon>
        <taxon>Bacteroidota</taxon>
        <taxon>Bacteroidia</taxon>
        <taxon>Marinilabiliales</taxon>
        <taxon>Prolixibacteraceae</taxon>
        <taxon>Halosquirtibacter</taxon>
    </lineage>
</organism>
<gene>
    <name evidence="1" type="ORF">K4L44_12035</name>
</gene>
<evidence type="ECO:0000313" key="1">
    <source>
        <dbReference type="EMBL" id="QZE13315.1"/>
    </source>
</evidence>
<reference evidence="1" key="1">
    <citation type="submission" date="2021-08" db="EMBL/GenBank/DDBJ databases">
        <title>Novel anaerobic bacterium isolated from sea squirt in East Sea, Republic of Korea.</title>
        <authorList>
            <person name="Nguyen T.H."/>
            <person name="Li Z."/>
            <person name="Lee Y.-J."/>
            <person name="Ko J."/>
            <person name="Kim S.-G."/>
        </authorList>
    </citation>
    <scope>NUCLEOTIDE SEQUENCE</scope>
    <source>
        <strain evidence="1">KCTC 25031</strain>
    </source>
</reference>
<protein>
    <submittedName>
        <fullName evidence="1">Uncharacterized protein</fullName>
    </submittedName>
</protein>
<proteinExistence type="predicted"/>
<accession>A0AC61NCR3</accession>
<keyword evidence="2" id="KW-1185">Reference proteome</keyword>
<name>A0AC61NCR3_9BACT</name>
<evidence type="ECO:0000313" key="2">
    <source>
        <dbReference type="Proteomes" id="UP000826212"/>
    </source>
</evidence>
<sequence>MNNIEVHGNLFKRESLNRVVDHIIPNTLVFEVVNPFYGYYGERIQGHTPVYFYIMFDHNYPLSCLEHTIELMKVAQLIDLDAVKVQLRIAGESLYGIRLRGIEGYQKIVELQECFDRYGYKLKVNEYPELTFEANVEVDKFFELSEIAEDLYFDNTENNHAYFALPSFLKWKEFERLDRQAHLNWEGLNFDSALCSLRLDGTYRSAIRIYRKSLTPEFVLEVKSSYERKLMFMQ</sequence>
<dbReference type="Proteomes" id="UP000826212">
    <property type="component" value="Chromosome"/>
</dbReference>